<keyword evidence="2" id="KW-0812">Transmembrane</keyword>
<keyword evidence="4" id="KW-1185">Reference proteome</keyword>
<comment type="caution">
    <text evidence="3">The sequence shown here is derived from an EMBL/GenBank/DDBJ whole genome shotgun (WGS) entry which is preliminary data.</text>
</comment>
<name>A0ABP0Q8W6_9DINO</name>
<accession>A0ABP0Q8W6</accession>
<feature type="region of interest" description="Disordered" evidence="1">
    <location>
        <begin position="162"/>
        <end position="186"/>
    </location>
</feature>
<proteinExistence type="predicted"/>
<dbReference type="EMBL" id="CAXAMM010039204">
    <property type="protein sequence ID" value="CAK9084677.1"/>
    <property type="molecule type" value="Genomic_DNA"/>
</dbReference>
<keyword evidence="2" id="KW-0472">Membrane</keyword>
<evidence type="ECO:0000313" key="4">
    <source>
        <dbReference type="Proteomes" id="UP001642464"/>
    </source>
</evidence>
<protein>
    <submittedName>
        <fullName evidence="3">Ephrin_rec_like domain-containing protein</fullName>
    </submittedName>
</protein>
<organism evidence="3 4">
    <name type="scientific">Durusdinium trenchii</name>
    <dbReference type="NCBI Taxonomy" id="1381693"/>
    <lineage>
        <taxon>Eukaryota</taxon>
        <taxon>Sar</taxon>
        <taxon>Alveolata</taxon>
        <taxon>Dinophyceae</taxon>
        <taxon>Suessiales</taxon>
        <taxon>Symbiodiniaceae</taxon>
        <taxon>Durusdinium</taxon>
    </lineage>
</organism>
<gene>
    <name evidence="3" type="ORF">SCF082_LOCUS40155</name>
</gene>
<evidence type="ECO:0000313" key="3">
    <source>
        <dbReference type="EMBL" id="CAK9084677.1"/>
    </source>
</evidence>
<reference evidence="3 4" key="1">
    <citation type="submission" date="2024-02" db="EMBL/GenBank/DDBJ databases">
        <authorList>
            <person name="Chen Y."/>
            <person name="Shah S."/>
            <person name="Dougan E. K."/>
            <person name="Thang M."/>
            <person name="Chan C."/>
        </authorList>
    </citation>
    <scope>NUCLEOTIDE SEQUENCE [LARGE SCALE GENOMIC DNA]</scope>
</reference>
<feature type="transmembrane region" description="Helical" evidence="2">
    <location>
        <begin position="12"/>
        <end position="33"/>
    </location>
</feature>
<evidence type="ECO:0000256" key="2">
    <source>
        <dbReference type="SAM" id="Phobius"/>
    </source>
</evidence>
<dbReference type="Proteomes" id="UP001642464">
    <property type="component" value="Unassembled WGS sequence"/>
</dbReference>
<evidence type="ECO:0000256" key="1">
    <source>
        <dbReference type="SAM" id="MobiDB-lite"/>
    </source>
</evidence>
<keyword evidence="2" id="KW-1133">Transmembrane helix</keyword>
<sequence length="186" mass="20334">MMQFAEGVSTAMMSGIGLALAFMIAMTGSALIYRSALGGKKDLLVFNLGVVPSSAKLAKRMKEMCLMLERMDTEDVSTALAALDVFDMNRVTTTITLLATEVAPPAEDAATYMFNPRINSSSFDPALAKSKQSLRSRQSPRLQANLDNQFQADVPVVEEELRHQAVGEEQEQSRPRSDEGLKSAWI</sequence>